<evidence type="ECO:0000256" key="1">
    <source>
        <dbReference type="ARBA" id="ARBA00001946"/>
    </source>
</evidence>
<accession>A0A448ZYG9</accession>
<dbReference type="InterPro" id="IPR036412">
    <property type="entry name" value="HAD-like_sf"/>
</dbReference>
<dbReference type="Gene3D" id="3.40.50.1000">
    <property type="entry name" value="HAD superfamily/HAD-like"/>
    <property type="match status" value="1"/>
</dbReference>
<dbReference type="NCBIfam" id="TIGR01484">
    <property type="entry name" value="HAD-SF-IIB"/>
    <property type="match status" value="1"/>
</dbReference>
<geneLocation type="plasmid" evidence="2">
    <name>2</name>
</geneLocation>
<keyword evidence="2" id="KW-0614">Plasmid</keyword>
<dbReference type="AlphaFoldDB" id="A0A448ZYG9"/>
<name>A0A448ZYG9_METSV</name>
<dbReference type="SUPFAM" id="SSF56784">
    <property type="entry name" value="HAD-like"/>
    <property type="match status" value="1"/>
</dbReference>
<dbReference type="PANTHER" id="PTHR10000">
    <property type="entry name" value="PHOSPHOSERINE PHOSPHATASE"/>
    <property type="match status" value="1"/>
</dbReference>
<evidence type="ECO:0000313" key="2">
    <source>
        <dbReference type="EMBL" id="VEU56320.1"/>
    </source>
</evidence>
<gene>
    <name evidence="2" type="ORF">NCTC10113_01224</name>
</gene>
<comment type="cofactor">
    <cofactor evidence="1">
        <name>Mg(2+)</name>
        <dbReference type="ChEBI" id="CHEBI:18420"/>
    </cofactor>
</comment>
<sequence length="267" mass="30136">MFFKPEIYFIDLDGTTLDLPKKSQKISDKNLNAIKKMNETTPIVFSTGRSNSEFVMNLAKQTNCKYVICQNGGLIVDINNNILKKYEIQKDDVYEIEQLLKKEKMLFILNSGHTIYGTTAKLRFISIWARNIEKKSYDEIPRATNATKILTFGKTKKGIRMLRDLLLEKFINIAVHIVSKGYALEITNQNATKGEGDLFICKLLDIDPKKTVHIGDSGNDVVTKSYIGAFVAMGNAVKDIKKQATEVGPKFKRAGLAKLFNKIQESN</sequence>
<dbReference type="EMBL" id="LR214939">
    <property type="protein sequence ID" value="VEU56320.1"/>
    <property type="molecule type" value="Genomic_DNA"/>
</dbReference>
<proteinExistence type="predicted"/>
<dbReference type="PANTHER" id="PTHR10000:SF8">
    <property type="entry name" value="HAD SUPERFAMILY HYDROLASE-LIKE, TYPE 3"/>
    <property type="match status" value="1"/>
</dbReference>
<organism evidence="2">
    <name type="scientific">Metamycoplasma salivarium</name>
    <name type="common">Mycoplasma salivarium</name>
    <dbReference type="NCBI Taxonomy" id="2124"/>
    <lineage>
        <taxon>Bacteria</taxon>
        <taxon>Bacillati</taxon>
        <taxon>Mycoplasmatota</taxon>
        <taxon>Mycoplasmoidales</taxon>
        <taxon>Metamycoplasmataceae</taxon>
        <taxon>Metamycoplasma</taxon>
    </lineage>
</organism>
<dbReference type="InterPro" id="IPR006379">
    <property type="entry name" value="HAD-SF_hydro_IIB"/>
</dbReference>
<reference evidence="2" key="1">
    <citation type="submission" date="2019-01" db="EMBL/GenBank/DDBJ databases">
        <authorList>
            <consortium name="Pathogen Informatics"/>
        </authorList>
    </citation>
    <scope>NUCLEOTIDE SEQUENCE [LARGE SCALE GENOMIC DNA]</scope>
    <source>
        <strain evidence="2">NCTC10113</strain>
    </source>
</reference>
<protein>
    <submittedName>
        <fullName evidence="2">COF family HAD hydrolase protein</fullName>
    </submittedName>
</protein>
<keyword evidence="2" id="KW-0378">Hydrolase</keyword>
<dbReference type="GO" id="GO:0016791">
    <property type="term" value="F:phosphatase activity"/>
    <property type="evidence" value="ECO:0007669"/>
    <property type="project" value="TreeGrafter"/>
</dbReference>
<dbReference type="RefSeq" id="WP_245394160.1">
    <property type="nucleotide sequence ID" value="NZ_LR214938.2"/>
</dbReference>
<dbReference type="GO" id="GO:0005829">
    <property type="term" value="C:cytosol"/>
    <property type="evidence" value="ECO:0007669"/>
    <property type="project" value="TreeGrafter"/>
</dbReference>
<dbReference type="Pfam" id="PF08282">
    <property type="entry name" value="Hydrolase_3"/>
    <property type="match status" value="1"/>
</dbReference>
<dbReference type="GO" id="GO:0000287">
    <property type="term" value="F:magnesium ion binding"/>
    <property type="evidence" value="ECO:0007669"/>
    <property type="project" value="TreeGrafter"/>
</dbReference>
<dbReference type="Gene3D" id="3.30.1240.10">
    <property type="match status" value="1"/>
</dbReference>
<dbReference type="InterPro" id="IPR023214">
    <property type="entry name" value="HAD_sf"/>
</dbReference>